<organism evidence="2 3">
    <name type="scientific">Microdochium trichocladiopsis</name>
    <dbReference type="NCBI Taxonomy" id="1682393"/>
    <lineage>
        <taxon>Eukaryota</taxon>
        <taxon>Fungi</taxon>
        <taxon>Dikarya</taxon>
        <taxon>Ascomycota</taxon>
        <taxon>Pezizomycotina</taxon>
        <taxon>Sordariomycetes</taxon>
        <taxon>Xylariomycetidae</taxon>
        <taxon>Xylariales</taxon>
        <taxon>Microdochiaceae</taxon>
        <taxon>Microdochium</taxon>
    </lineage>
</organism>
<comment type="caution">
    <text evidence="2">The sequence shown here is derived from an EMBL/GenBank/DDBJ whole genome shotgun (WGS) entry which is preliminary data.</text>
</comment>
<accession>A0A9P9BWG6</accession>
<feature type="compositionally biased region" description="Basic and acidic residues" evidence="1">
    <location>
        <begin position="337"/>
        <end position="347"/>
    </location>
</feature>
<feature type="compositionally biased region" description="Polar residues" evidence="1">
    <location>
        <begin position="286"/>
        <end position="324"/>
    </location>
</feature>
<dbReference type="RefSeq" id="XP_046018630.1">
    <property type="nucleotide sequence ID" value="XM_046152322.1"/>
</dbReference>
<feature type="region of interest" description="Disordered" evidence="1">
    <location>
        <begin position="975"/>
        <end position="1008"/>
    </location>
</feature>
<feature type="compositionally biased region" description="Pro residues" evidence="1">
    <location>
        <begin position="65"/>
        <end position="79"/>
    </location>
</feature>
<evidence type="ECO:0000313" key="3">
    <source>
        <dbReference type="Proteomes" id="UP000756346"/>
    </source>
</evidence>
<name>A0A9P9BWG6_9PEZI</name>
<feature type="compositionally biased region" description="Polar residues" evidence="1">
    <location>
        <begin position="975"/>
        <end position="991"/>
    </location>
</feature>
<feature type="compositionally biased region" description="Basic and acidic residues" evidence="1">
    <location>
        <begin position="259"/>
        <end position="278"/>
    </location>
</feature>
<feature type="compositionally biased region" description="Basic and acidic residues" evidence="1">
    <location>
        <begin position="1148"/>
        <end position="1161"/>
    </location>
</feature>
<feature type="region of interest" description="Disordered" evidence="1">
    <location>
        <begin position="246"/>
        <end position="551"/>
    </location>
</feature>
<proteinExistence type="predicted"/>
<evidence type="ECO:0000313" key="2">
    <source>
        <dbReference type="EMBL" id="KAH7040575.1"/>
    </source>
</evidence>
<feature type="compositionally biased region" description="Low complexity" evidence="1">
    <location>
        <begin position="1097"/>
        <end position="1115"/>
    </location>
</feature>
<dbReference type="EMBL" id="JAGTJQ010000001">
    <property type="protein sequence ID" value="KAH7040575.1"/>
    <property type="molecule type" value="Genomic_DNA"/>
</dbReference>
<dbReference type="GeneID" id="70181868"/>
<dbReference type="AlphaFoldDB" id="A0A9P9BWG6"/>
<feature type="compositionally biased region" description="Low complexity" evidence="1">
    <location>
        <begin position="992"/>
        <end position="1002"/>
    </location>
</feature>
<dbReference type="OrthoDB" id="5408302at2759"/>
<feature type="compositionally biased region" description="Acidic residues" evidence="1">
    <location>
        <begin position="499"/>
        <end position="517"/>
    </location>
</feature>
<feature type="compositionally biased region" description="Basic residues" evidence="1">
    <location>
        <begin position="1127"/>
        <end position="1139"/>
    </location>
</feature>
<evidence type="ECO:0000256" key="1">
    <source>
        <dbReference type="SAM" id="MobiDB-lite"/>
    </source>
</evidence>
<feature type="compositionally biased region" description="Basic and acidic residues" evidence="1">
    <location>
        <begin position="424"/>
        <end position="458"/>
    </location>
</feature>
<feature type="region of interest" description="Disordered" evidence="1">
    <location>
        <begin position="1088"/>
        <end position="1161"/>
    </location>
</feature>
<feature type="compositionally biased region" description="Basic residues" evidence="1">
    <location>
        <begin position="1"/>
        <end position="11"/>
    </location>
</feature>
<protein>
    <recommendedName>
        <fullName evidence="4">AGC-kinase C-terminal domain-containing protein</fullName>
    </recommendedName>
</protein>
<keyword evidence="3" id="KW-1185">Reference proteome</keyword>
<gene>
    <name evidence="2" type="ORF">B0I36DRAFT_311022</name>
</gene>
<evidence type="ECO:0008006" key="4">
    <source>
        <dbReference type="Google" id="ProtNLM"/>
    </source>
</evidence>
<feature type="compositionally biased region" description="Acidic residues" evidence="1">
    <location>
        <begin position="459"/>
        <end position="476"/>
    </location>
</feature>
<reference evidence="2" key="1">
    <citation type="journal article" date="2021" name="Nat. Commun.">
        <title>Genetic determinants of endophytism in the Arabidopsis root mycobiome.</title>
        <authorList>
            <person name="Mesny F."/>
            <person name="Miyauchi S."/>
            <person name="Thiergart T."/>
            <person name="Pickel B."/>
            <person name="Atanasova L."/>
            <person name="Karlsson M."/>
            <person name="Huettel B."/>
            <person name="Barry K.W."/>
            <person name="Haridas S."/>
            <person name="Chen C."/>
            <person name="Bauer D."/>
            <person name="Andreopoulos W."/>
            <person name="Pangilinan J."/>
            <person name="LaButti K."/>
            <person name="Riley R."/>
            <person name="Lipzen A."/>
            <person name="Clum A."/>
            <person name="Drula E."/>
            <person name="Henrissat B."/>
            <person name="Kohler A."/>
            <person name="Grigoriev I.V."/>
            <person name="Martin F.M."/>
            <person name="Hacquard S."/>
        </authorList>
    </citation>
    <scope>NUCLEOTIDE SEQUENCE</scope>
    <source>
        <strain evidence="2">MPI-CAGE-CH-0230</strain>
    </source>
</reference>
<feature type="compositionally biased region" description="Polar residues" evidence="1">
    <location>
        <begin position="390"/>
        <end position="400"/>
    </location>
</feature>
<dbReference type="Proteomes" id="UP000756346">
    <property type="component" value="Unassembled WGS sequence"/>
</dbReference>
<feature type="region of interest" description="Disordered" evidence="1">
    <location>
        <begin position="1"/>
        <end position="234"/>
    </location>
</feature>
<sequence length="1184" mass="126796">MLSHLRFHKRDRSNPASPIPPDNTHNPWGDLQPAQLVPDDAIPSPDVRPRSSQSVPFGPHSQAVPPHPQQPPPQPPKPSHAPAQQAPILPPITRVVSDASGFGMDFADLSIRQRDEPRPSPVSPNNETSGFIGGLALRNLRLEQEASMRAAQKSPDVGPGSALSPSGFSSRPPAPPFQPVKAASSFISPTDMYKPGATGKRPPGARMASEPQVLPSQGYAPQEPPRGKKGLPFLKNPVSTLLLRRKTSQNAPDLSIQLRKQEPVYDPRIRGTRVHDFSAPRPRRAQPSTDALSPEAASSTDALGISTLTSPADMQSPIPSTTSPAVEVAPLPELIDDEKPSPEKISELHPALRRQLKTDETEDVGGAPMRAKGPGMSSRRKRGSVPPTISPLSRNASGHSFSAIPKHMKSTSSRFSFDMIGSANEEKLLEERHRQKQQDKQDAGDDAHGGGFRDSRFDDFDEDAFDYDNMDYDDGLEERIPGVNADYEEDDGFGGMDDVGYEEDDMGFDQDEQDPDNDQNNFGGFVFQRSDPNSLVASPLGSGPLLTPRDDGGNVIGYASAGSTPTYPPKVVTEVDSKVDSVEEDLVPMPLRHSQQMGLGIHGSSSVDKSQFEDIDLCEKPHEDADPAPTRHLDPDDELYFKSDDFSGEGDGNAFDESLFDLDDTDQYGRPIPGMFANALAQRNSGAADANKLDSGIASRLSAVSGASQSTAHTSVSVEPREVVPVAELAEKDVEKDPVMAGQLQQRPEASAEEKQQMAAYQAALAAAACQAAASGKFDRDSPPSPVDLMRQPSAAASSVYSTEDNILNSIEDYEADDDAYADLDDYELDDDAIIAEANASALANDSDGWYGQEFGFYAAPAQQQHLIQQQKSSKSLTEQNLYQYSHGGFFGPSGGLDRTMSGHAVLREPNLTPITERSEYSNRNSIMSLGIPPGIGSAPIQSPGLAQLAMMADDDDMSISALLKLRSKAWGGSQVSLSSREGSPNDRNGASSPWSPEPSSSFLNMTSPAGRKNSAFSVWSQDSAAPDSGAGSPTITLAAPIVPNNLTMPPLLIPNTNNTAISPSVGTGSFASPAQPSSACPPVFEDDETDEAQTTASVSNSSSVYVSSGAGSMMMPPPPPPPARKASQHRPAMGHRHRNSADSISYTKEEDSGETRWVIERRRTAESGEMELLGREIIPGGRI</sequence>